<feature type="transmembrane region" description="Helical" evidence="1">
    <location>
        <begin position="90"/>
        <end position="110"/>
    </location>
</feature>
<evidence type="ECO:0008006" key="4">
    <source>
        <dbReference type="Google" id="ProtNLM"/>
    </source>
</evidence>
<dbReference type="Proteomes" id="UP000243579">
    <property type="component" value="Unassembled WGS sequence"/>
</dbReference>
<keyword evidence="1" id="KW-1133">Transmembrane helix</keyword>
<name>A0A1V9ZJH2_ACHHY</name>
<dbReference type="OrthoDB" id="10053152at2759"/>
<gene>
    <name evidence="2" type="ORF">ACHHYP_09005</name>
</gene>
<evidence type="ECO:0000256" key="1">
    <source>
        <dbReference type="SAM" id="Phobius"/>
    </source>
</evidence>
<feature type="transmembrane region" description="Helical" evidence="1">
    <location>
        <begin position="15"/>
        <end position="37"/>
    </location>
</feature>
<keyword evidence="3" id="KW-1185">Reference proteome</keyword>
<organism evidence="2 3">
    <name type="scientific">Achlya hypogyna</name>
    <name type="common">Oomycete</name>
    <name type="synonym">Protoachlya hypogyna</name>
    <dbReference type="NCBI Taxonomy" id="1202772"/>
    <lineage>
        <taxon>Eukaryota</taxon>
        <taxon>Sar</taxon>
        <taxon>Stramenopiles</taxon>
        <taxon>Oomycota</taxon>
        <taxon>Saprolegniomycetes</taxon>
        <taxon>Saprolegniales</taxon>
        <taxon>Achlyaceae</taxon>
        <taxon>Achlya</taxon>
    </lineage>
</organism>
<dbReference type="EMBL" id="JNBR01000089">
    <property type="protein sequence ID" value="OQR98139.1"/>
    <property type="molecule type" value="Genomic_DNA"/>
</dbReference>
<feature type="transmembrane region" description="Helical" evidence="1">
    <location>
        <begin position="307"/>
        <end position="326"/>
    </location>
</feature>
<sequence>MAMHSWPQVLTPAQVAGLVVPPLVAAVVLLLLLRVVFKPRDGSFRLTKASPPGYGSMSIYSETESDAEDIIYAGEVAGDYSASWTTTFDAVFLGIVIVLGVVLAVTTAAYQPQLWYNGCFWLAQLVKVGFMLVVSTLGGLLCRFFCIVDATGYVMTTRNSIFKVNYSRKLQHFAAYLIPLLDPIVCDEPSTPLAMAWAYYCTLSCFLCVLKPIRERSRLCMLQFNGLDRPEDRPHTLKWLLGGNLLPGFALVVLFSSVLDTALVRLIVLVVCVGDGLAEPVGIACGKHRYLTSSCFSSRRYTRSFEGSAVVFLSALIFPVIMYTCFPSPSQLWLTMALLPPAVTVAEAKSPHTVDTPILILVAGTLLHLLV</sequence>
<comment type="caution">
    <text evidence="2">The sequence shown here is derived from an EMBL/GenBank/DDBJ whole genome shotgun (WGS) entry which is preliminary data.</text>
</comment>
<keyword evidence="1" id="KW-0812">Transmembrane</keyword>
<protein>
    <recommendedName>
        <fullName evidence="4">Dolichol kinase</fullName>
    </recommendedName>
</protein>
<dbReference type="AlphaFoldDB" id="A0A1V9ZJH2"/>
<feature type="transmembrane region" description="Helical" evidence="1">
    <location>
        <begin position="239"/>
        <end position="258"/>
    </location>
</feature>
<reference evidence="2 3" key="1">
    <citation type="journal article" date="2014" name="Genome Biol. Evol.">
        <title>The secreted proteins of Achlya hypogyna and Thraustotheca clavata identify the ancestral oomycete secretome and reveal gene acquisitions by horizontal gene transfer.</title>
        <authorList>
            <person name="Misner I."/>
            <person name="Blouin N."/>
            <person name="Leonard G."/>
            <person name="Richards T.A."/>
            <person name="Lane C.E."/>
        </authorList>
    </citation>
    <scope>NUCLEOTIDE SEQUENCE [LARGE SCALE GENOMIC DNA]</scope>
    <source>
        <strain evidence="2 3">ATCC 48635</strain>
    </source>
</reference>
<evidence type="ECO:0000313" key="3">
    <source>
        <dbReference type="Proteomes" id="UP000243579"/>
    </source>
</evidence>
<evidence type="ECO:0000313" key="2">
    <source>
        <dbReference type="EMBL" id="OQR98139.1"/>
    </source>
</evidence>
<accession>A0A1V9ZJH2</accession>
<proteinExistence type="predicted"/>
<feature type="transmembrane region" description="Helical" evidence="1">
    <location>
        <begin position="264"/>
        <end position="286"/>
    </location>
</feature>
<feature type="transmembrane region" description="Helical" evidence="1">
    <location>
        <begin position="130"/>
        <end position="154"/>
    </location>
</feature>
<keyword evidence="1" id="KW-0472">Membrane</keyword>